<feature type="chain" id="PRO_5044190314" evidence="1">
    <location>
        <begin position="21"/>
        <end position="165"/>
    </location>
</feature>
<accession>A0AB40AWG3</accession>
<organism evidence="2 3">
    <name type="scientific">Dioscorea cayennensis subsp. rotundata</name>
    <name type="common">White Guinea yam</name>
    <name type="synonym">Dioscorea rotundata</name>
    <dbReference type="NCBI Taxonomy" id="55577"/>
    <lineage>
        <taxon>Eukaryota</taxon>
        <taxon>Viridiplantae</taxon>
        <taxon>Streptophyta</taxon>
        <taxon>Embryophyta</taxon>
        <taxon>Tracheophyta</taxon>
        <taxon>Spermatophyta</taxon>
        <taxon>Magnoliopsida</taxon>
        <taxon>Liliopsida</taxon>
        <taxon>Dioscoreales</taxon>
        <taxon>Dioscoreaceae</taxon>
        <taxon>Dioscorea</taxon>
    </lineage>
</organism>
<dbReference type="PANTHER" id="PTHR31676">
    <property type="entry name" value="T31J12.3 PROTEIN-RELATED"/>
    <property type="match status" value="1"/>
</dbReference>
<evidence type="ECO:0000313" key="2">
    <source>
        <dbReference type="Proteomes" id="UP001515500"/>
    </source>
</evidence>
<dbReference type="PANTHER" id="PTHR31676:SF196">
    <property type="entry name" value="DUF538 FAMILY PROTEIN"/>
    <property type="match status" value="1"/>
</dbReference>
<gene>
    <name evidence="3" type="primary">LOC120255586</name>
</gene>
<protein>
    <submittedName>
        <fullName evidence="3">Uncharacterized protein LOC120255586</fullName>
    </submittedName>
</protein>
<sequence length="165" mass="17530">MASSLLLLLLLVCFSSSAVSSPLADVSKPSAYDVLQSYGFPVGLLPKGATGYDLDSSSGEFSAYLGGECSFSIKNSYQLRYQATISGTISTNRLYNLKGVSVKILFLWINIIEVVHRDGVLEFSVGIASADFTEDNFFESPQCGCGFDCVGGAGDGARIKLRVPA</sequence>
<evidence type="ECO:0000313" key="3">
    <source>
        <dbReference type="RefSeq" id="XP_039119315.1"/>
    </source>
</evidence>
<dbReference type="Proteomes" id="UP001515500">
    <property type="component" value="Unplaced"/>
</dbReference>
<dbReference type="GeneID" id="120255586"/>
<feature type="signal peptide" evidence="1">
    <location>
        <begin position="1"/>
        <end position="20"/>
    </location>
</feature>
<evidence type="ECO:0000256" key="1">
    <source>
        <dbReference type="SAM" id="SignalP"/>
    </source>
</evidence>
<keyword evidence="1" id="KW-0732">Signal</keyword>
<dbReference type="RefSeq" id="XP_039119315.1">
    <property type="nucleotide sequence ID" value="XM_039263381.1"/>
</dbReference>
<keyword evidence="2" id="KW-1185">Reference proteome</keyword>
<name>A0AB40AWG3_DIOCR</name>
<dbReference type="InterPro" id="IPR036758">
    <property type="entry name" value="At5g01610-like"/>
</dbReference>
<reference evidence="3" key="1">
    <citation type="submission" date="2025-08" db="UniProtKB">
        <authorList>
            <consortium name="RefSeq"/>
        </authorList>
    </citation>
    <scope>IDENTIFICATION</scope>
</reference>
<dbReference type="Gene3D" id="2.30.240.10">
    <property type="entry name" value="At5g01610-like"/>
    <property type="match status" value="1"/>
</dbReference>
<dbReference type="Pfam" id="PF04398">
    <property type="entry name" value="DUF538"/>
    <property type="match status" value="1"/>
</dbReference>
<dbReference type="SUPFAM" id="SSF141562">
    <property type="entry name" value="At5g01610-like"/>
    <property type="match status" value="1"/>
</dbReference>
<dbReference type="AlphaFoldDB" id="A0AB40AWG3"/>
<proteinExistence type="predicted"/>
<dbReference type="InterPro" id="IPR007493">
    <property type="entry name" value="DUF538"/>
</dbReference>